<dbReference type="InterPro" id="IPR018673">
    <property type="entry name" value="DUF2141"/>
</dbReference>
<dbReference type="STRING" id="180163.SAMN02745174_00761"/>
<keyword evidence="1" id="KW-0732">Signal</keyword>
<evidence type="ECO:0000313" key="2">
    <source>
        <dbReference type="EMBL" id="SJZ51387.1"/>
    </source>
</evidence>
<dbReference type="AlphaFoldDB" id="A0A1T4LA56"/>
<organism evidence="2 3">
    <name type="scientific">Cetobacterium ceti</name>
    <dbReference type="NCBI Taxonomy" id="180163"/>
    <lineage>
        <taxon>Bacteria</taxon>
        <taxon>Fusobacteriati</taxon>
        <taxon>Fusobacteriota</taxon>
        <taxon>Fusobacteriia</taxon>
        <taxon>Fusobacteriales</taxon>
        <taxon>Fusobacteriaceae</taxon>
        <taxon>Cetobacterium</taxon>
    </lineage>
</organism>
<dbReference type="RefSeq" id="WP_078693300.1">
    <property type="nucleotide sequence ID" value="NZ_FUWX01000006.1"/>
</dbReference>
<feature type="chain" id="PRO_5012526938" evidence="1">
    <location>
        <begin position="18"/>
        <end position="134"/>
    </location>
</feature>
<reference evidence="2 3" key="1">
    <citation type="submission" date="2017-02" db="EMBL/GenBank/DDBJ databases">
        <authorList>
            <person name="Peterson S.W."/>
        </authorList>
    </citation>
    <scope>NUCLEOTIDE SEQUENCE [LARGE SCALE GENOMIC DNA]</scope>
    <source>
        <strain evidence="2 3">ATCC 700028</strain>
    </source>
</reference>
<dbReference type="OrthoDB" id="9788332at2"/>
<evidence type="ECO:0000313" key="3">
    <source>
        <dbReference type="Proteomes" id="UP000191153"/>
    </source>
</evidence>
<dbReference type="Pfam" id="PF09912">
    <property type="entry name" value="DUF2141"/>
    <property type="match status" value="1"/>
</dbReference>
<protein>
    <submittedName>
        <fullName evidence="2">Uncharacterized conserved protein, DUF2141 family</fullName>
    </submittedName>
</protein>
<evidence type="ECO:0000256" key="1">
    <source>
        <dbReference type="SAM" id="SignalP"/>
    </source>
</evidence>
<accession>A0A1T4LA56</accession>
<sequence length="134" mass="15402">MKKLFLLIFLLSSSIFGATLQVKVHNKNYRGTIFLALYDNEADFLKPEKAYKKIKFNLIPNLTTINIENIPEGAYAFTLFLDENNNSKLDTNMFHIPKEPIGFSNNYSPKFKPSYSSAKFIIKNSLEIQNVTLK</sequence>
<dbReference type="EMBL" id="FUWX01000006">
    <property type="protein sequence ID" value="SJZ51387.1"/>
    <property type="molecule type" value="Genomic_DNA"/>
</dbReference>
<proteinExistence type="predicted"/>
<gene>
    <name evidence="2" type="ORF">SAMN02745174_00761</name>
</gene>
<name>A0A1T4LA56_9FUSO</name>
<dbReference type="Proteomes" id="UP000191153">
    <property type="component" value="Unassembled WGS sequence"/>
</dbReference>
<keyword evidence="3" id="KW-1185">Reference proteome</keyword>
<feature type="signal peptide" evidence="1">
    <location>
        <begin position="1"/>
        <end position="17"/>
    </location>
</feature>